<dbReference type="InterPro" id="IPR020845">
    <property type="entry name" value="AMP-binding_CS"/>
</dbReference>
<dbReference type="Gene3D" id="3.40.50.980">
    <property type="match status" value="2"/>
</dbReference>
<dbReference type="InterPro" id="IPR000873">
    <property type="entry name" value="AMP-dep_synth/lig_dom"/>
</dbReference>
<organism evidence="3 4">
    <name type="scientific">Bacillus paralicheniformis</name>
    <dbReference type="NCBI Taxonomy" id="1648923"/>
    <lineage>
        <taxon>Bacteria</taxon>
        <taxon>Bacillati</taxon>
        <taxon>Bacillota</taxon>
        <taxon>Bacilli</taxon>
        <taxon>Bacillales</taxon>
        <taxon>Bacillaceae</taxon>
        <taxon>Bacillus</taxon>
    </lineage>
</organism>
<dbReference type="InterPro" id="IPR001242">
    <property type="entry name" value="Condensation_dom"/>
</dbReference>
<dbReference type="AlphaFoldDB" id="A0AAW6KI31"/>
<dbReference type="GO" id="GO:0043041">
    <property type="term" value="P:amino acid activation for nonribosomal peptide biosynthetic process"/>
    <property type="evidence" value="ECO:0007669"/>
    <property type="project" value="TreeGrafter"/>
</dbReference>
<dbReference type="SUPFAM" id="SSF56801">
    <property type="entry name" value="Acetyl-CoA synthetase-like"/>
    <property type="match status" value="1"/>
</dbReference>
<feature type="non-terminal residue" evidence="3">
    <location>
        <position position="486"/>
    </location>
</feature>
<reference evidence="3" key="1">
    <citation type="submission" date="2022-12" db="EMBL/GenBank/DDBJ databases">
        <title>Draft Genome Sequences of Bacillus licheniformis and Bacillus paralicheniformis strains isolated from Irish skim milk powders.</title>
        <authorList>
            <person name="Lourenco A."/>
            <person name="Li F."/>
            <person name="Geraldine D."/>
            <person name="Tobin J.T."/>
            <person name="Butler F."/>
            <person name="Jordan K."/>
            <person name="Obrien T."/>
        </authorList>
    </citation>
    <scope>NUCLEOTIDE SEQUENCE</scope>
    <source>
        <strain evidence="3">3370</strain>
    </source>
</reference>
<dbReference type="EMBL" id="JARAFO010000338">
    <property type="protein sequence ID" value="MDE1455212.1"/>
    <property type="molecule type" value="Genomic_DNA"/>
</dbReference>
<dbReference type="PANTHER" id="PTHR45527:SF1">
    <property type="entry name" value="FATTY ACID SYNTHASE"/>
    <property type="match status" value="1"/>
</dbReference>
<dbReference type="Proteomes" id="UP001216709">
    <property type="component" value="Unassembled WGS sequence"/>
</dbReference>
<name>A0AAW6KI31_9BACI</name>
<gene>
    <name evidence="3" type="ORF">PVN32_24175</name>
</gene>
<evidence type="ECO:0000259" key="2">
    <source>
        <dbReference type="Pfam" id="PF00668"/>
    </source>
</evidence>
<protein>
    <submittedName>
        <fullName evidence="3">Condensation domain-containing protein</fullName>
    </submittedName>
</protein>
<dbReference type="GO" id="GO:0005829">
    <property type="term" value="C:cytosol"/>
    <property type="evidence" value="ECO:0007669"/>
    <property type="project" value="TreeGrafter"/>
</dbReference>
<dbReference type="PROSITE" id="PS00455">
    <property type="entry name" value="AMP_BINDING"/>
    <property type="match status" value="1"/>
</dbReference>
<feature type="domain" description="Condensation" evidence="2">
    <location>
        <begin position="2"/>
        <end position="292"/>
    </location>
</feature>
<sequence>EMYQKMIRNEPLPQHHEPSYLTYIEKEKQYLQSSRFEKDRLFWTNTYHTIPEHFPLTEKALPQQQSTAALRETLTLSHPLAESIRHFCEKHQISILSLFMASFYICISRMTSSKDIVIGTYYGNRASRLEKDMLGMFVSTLPIRMEVDPDCDVLSFVTSIGKEQLSVMRHQKYPYNLLMNELRHQHGDLQNLIVTSIQYQPLQWQQADGFEYETAMYFSGRTANQLSVSIKERLDTGIIQLNFDYQTAMFTDHDIKRIQSHLLTVLEKALEKPNQPIKNIDMVESNEKERILSAFNQTDSVKPLAPTLHGFFTRRAALSPNMPALRFSGGILTYRELDQYTNQLAVRLKKKGVAKESVVGVLADRSPEMVIAVLAVLKAGGAYVPLDPDYPEERLRYMLADSGARLLVTGPGLSVSGFSGETLEVNLSSLRTEPAENEPVCAHTDGGSLAYVIYTSGSTGTPKGVAVEHRQAAAFLSGMQRQFPLT</sequence>
<dbReference type="PANTHER" id="PTHR45527">
    <property type="entry name" value="NONRIBOSOMAL PEPTIDE SYNTHETASE"/>
    <property type="match status" value="1"/>
</dbReference>
<dbReference type="FunFam" id="3.40.50.980:FF:000001">
    <property type="entry name" value="Non-ribosomal peptide synthetase"/>
    <property type="match status" value="1"/>
</dbReference>
<evidence type="ECO:0000313" key="3">
    <source>
        <dbReference type="EMBL" id="MDE1455212.1"/>
    </source>
</evidence>
<dbReference type="GO" id="GO:0003824">
    <property type="term" value="F:catalytic activity"/>
    <property type="evidence" value="ECO:0007669"/>
    <property type="project" value="InterPro"/>
</dbReference>
<comment type="caution">
    <text evidence="3">The sequence shown here is derived from an EMBL/GenBank/DDBJ whole genome shotgun (WGS) entry which is preliminary data.</text>
</comment>
<dbReference type="SUPFAM" id="SSF52777">
    <property type="entry name" value="CoA-dependent acyltransferases"/>
    <property type="match status" value="1"/>
</dbReference>
<dbReference type="Pfam" id="PF00501">
    <property type="entry name" value="AMP-binding"/>
    <property type="match status" value="1"/>
</dbReference>
<dbReference type="GO" id="GO:0031177">
    <property type="term" value="F:phosphopantetheine binding"/>
    <property type="evidence" value="ECO:0007669"/>
    <property type="project" value="TreeGrafter"/>
</dbReference>
<dbReference type="Gene3D" id="3.30.559.30">
    <property type="entry name" value="Nonribosomal peptide synthetase, condensation domain"/>
    <property type="match status" value="1"/>
</dbReference>
<dbReference type="RefSeq" id="WP_274685903.1">
    <property type="nucleotide sequence ID" value="NZ_JARAFO010000338.1"/>
</dbReference>
<evidence type="ECO:0000259" key="1">
    <source>
        <dbReference type="Pfam" id="PF00501"/>
    </source>
</evidence>
<evidence type="ECO:0000313" key="4">
    <source>
        <dbReference type="Proteomes" id="UP001216709"/>
    </source>
</evidence>
<feature type="non-terminal residue" evidence="3">
    <location>
        <position position="1"/>
    </location>
</feature>
<accession>A0AAW6KI31</accession>
<proteinExistence type="predicted"/>
<dbReference type="GO" id="GO:0044550">
    <property type="term" value="P:secondary metabolite biosynthetic process"/>
    <property type="evidence" value="ECO:0007669"/>
    <property type="project" value="TreeGrafter"/>
</dbReference>
<dbReference type="Pfam" id="PF00668">
    <property type="entry name" value="Condensation"/>
    <property type="match status" value="1"/>
</dbReference>
<feature type="domain" description="AMP-dependent synthetase/ligase" evidence="1">
    <location>
        <begin position="312"/>
        <end position="480"/>
    </location>
</feature>